<proteinExistence type="predicted"/>
<reference evidence="2" key="1">
    <citation type="submission" date="2016-11" db="UniProtKB">
        <authorList>
            <consortium name="WormBaseParasite"/>
        </authorList>
    </citation>
    <scope>IDENTIFICATION</scope>
</reference>
<accession>A0A1I8FIZ8</accession>
<evidence type="ECO:0000313" key="2">
    <source>
        <dbReference type="WBParaSite" id="maker-unitig_34967-snap-gene-0.2-mRNA-1"/>
    </source>
</evidence>
<dbReference type="AlphaFoldDB" id="A0A1I8FIZ8"/>
<organism evidence="1 2">
    <name type="scientific">Macrostomum lignano</name>
    <dbReference type="NCBI Taxonomy" id="282301"/>
    <lineage>
        <taxon>Eukaryota</taxon>
        <taxon>Metazoa</taxon>
        <taxon>Spiralia</taxon>
        <taxon>Lophotrochozoa</taxon>
        <taxon>Platyhelminthes</taxon>
        <taxon>Rhabditophora</taxon>
        <taxon>Macrostomorpha</taxon>
        <taxon>Macrostomida</taxon>
        <taxon>Macrostomidae</taxon>
        <taxon>Macrostomum</taxon>
    </lineage>
</organism>
<sequence length="449" mass="47915">PQWRHRRPHPAGVPDEGAEVSDIVRGGQLVHPLGRGRVFVPRLVEVRHGRAALPVLGAAVPVELVLLMEPPVDMANRYHAGCGKGWTGCKTCKTSLCNIPDSQRALAEPSSGVDFAALSQGQPAAVGRVIGPAGSKAARRRTLANATAASDSKDEKKKGAKAKAANQFDYDYDGCGDFRPTAAAVAAMALLCLWLRLPGAQPQTIIIAIECFTNGISAYLFDHFGKGGLIKCKSSTECFESWANSDSSSDSSIKYSSGCTACVKWSFDSECKTCNTPLCNFQLAKKITQNNLLCYFADDEANIGKKRGLVLQRCWNLLPFGVQEQNRYHAGCGKGWTGCKTCKTSLCNIPDSQRALAEPSSGVDFAALSQGQPAAVGRARRRTLANATAASDSKDEKKKGAKAKAANQFDYDYDGCGDFRPTAAAVAAMALLCLWLRLPASTATDNNNS</sequence>
<protein>
    <submittedName>
        <fullName evidence="2">Zf-3CxxC domain-containing protein</fullName>
    </submittedName>
</protein>
<keyword evidence="1" id="KW-1185">Reference proteome</keyword>
<name>A0A1I8FIZ8_9PLAT</name>
<dbReference type="Proteomes" id="UP000095280">
    <property type="component" value="Unplaced"/>
</dbReference>
<dbReference type="WBParaSite" id="maker-unitig_34967-snap-gene-0.2-mRNA-1">
    <property type="protein sequence ID" value="maker-unitig_34967-snap-gene-0.2-mRNA-1"/>
    <property type="gene ID" value="maker-unitig_34967-snap-gene-0.2"/>
</dbReference>
<evidence type="ECO:0000313" key="1">
    <source>
        <dbReference type="Proteomes" id="UP000095280"/>
    </source>
</evidence>